<organism evidence="4 5">
    <name type="scientific">Oceanidesulfovibrio marinus</name>
    <dbReference type="NCBI Taxonomy" id="370038"/>
    <lineage>
        <taxon>Bacteria</taxon>
        <taxon>Pseudomonadati</taxon>
        <taxon>Thermodesulfobacteriota</taxon>
        <taxon>Desulfovibrionia</taxon>
        <taxon>Desulfovibrionales</taxon>
        <taxon>Desulfovibrionaceae</taxon>
        <taxon>Oceanidesulfovibrio</taxon>
    </lineage>
</organism>
<feature type="domain" description="NADH:ubiquinone oxidoreductase 30kDa subunit" evidence="3">
    <location>
        <begin position="85"/>
        <end position="196"/>
    </location>
</feature>
<dbReference type="InterPro" id="IPR001268">
    <property type="entry name" value="NADH_UbQ_OxRdtase_30kDa_su"/>
</dbReference>
<evidence type="ECO:0000256" key="2">
    <source>
        <dbReference type="SAM" id="MobiDB-lite"/>
    </source>
</evidence>
<dbReference type="Pfam" id="PF00329">
    <property type="entry name" value="Complex1_30kDa"/>
    <property type="match status" value="1"/>
</dbReference>
<dbReference type="PANTHER" id="PTHR10884:SF14">
    <property type="entry name" value="NADH DEHYDROGENASE [UBIQUINONE] IRON-SULFUR PROTEIN 3, MITOCHONDRIAL"/>
    <property type="match status" value="1"/>
</dbReference>
<dbReference type="PANTHER" id="PTHR10884">
    <property type="entry name" value="NADH DEHYDROGENASE UBIQUINONE IRON-SULFUR PROTEIN 3"/>
    <property type="match status" value="1"/>
</dbReference>
<dbReference type="InterPro" id="IPR037232">
    <property type="entry name" value="NADH_quin_OxRdtase_su_C/D-like"/>
</dbReference>
<reference evidence="4 5" key="1">
    <citation type="submission" date="2019-04" db="EMBL/GenBank/DDBJ databases">
        <title>Isolation and culture of sulfate reducing bacteria from the cold seep of the South China Sea.</title>
        <authorList>
            <person name="Sun C."/>
            <person name="Liu R."/>
        </authorList>
    </citation>
    <scope>NUCLEOTIDE SEQUENCE [LARGE SCALE GENOMIC DNA]</scope>
    <source>
        <strain evidence="4 5">CS1</strain>
    </source>
</reference>
<sequence length="265" mass="29649">MCRAARRGRKGCSKACSSSRKRLRDVAGGLMRRPSPLQTSRVNKRDEENEVAERSDFSFLDEVEATCRLAMDPVATGIDLCLILEREALTAAVEAIAGAEFFLEDVSVLDVTEGYDARYHFRRYDTPGRIELRVIAPHDDPHIPSIAGIFQGAEWHERESMDFYGVIFDGNPNPERLLLIEGSTFKPLEKDDKSRKSYLDLMPEFTITECAEGHPLEELAAKRKAEREEAERKAAEEAKKAEEEAARKAAEEEAAKQSEEAGEAG</sequence>
<keyword evidence="5" id="KW-1185">Reference proteome</keyword>
<feature type="compositionally biased region" description="Basic and acidic residues" evidence="2">
    <location>
        <begin position="216"/>
        <end position="259"/>
    </location>
</feature>
<evidence type="ECO:0000259" key="3">
    <source>
        <dbReference type="Pfam" id="PF00329"/>
    </source>
</evidence>
<feature type="region of interest" description="Disordered" evidence="2">
    <location>
        <begin position="216"/>
        <end position="265"/>
    </location>
</feature>
<name>A0ABX6NKK3_9BACT</name>
<evidence type="ECO:0000313" key="4">
    <source>
        <dbReference type="EMBL" id="QJT10150.1"/>
    </source>
</evidence>
<dbReference type="Gene3D" id="3.30.460.80">
    <property type="entry name" value="NADH:ubiquinone oxidoreductase, 30kDa subunit"/>
    <property type="match status" value="1"/>
</dbReference>
<dbReference type="EMBL" id="CP039543">
    <property type="protein sequence ID" value="QJT10150.1"/>
    <property type="molecule type" value="Genomic_DNA"/>
</dbReference>
<protein>
    <submittedName>
        <fullName evidence="4">NADH-quinone oxidoreductase subunit C</fullName>
    </submittedName>
</protein>
<gene>
    <name evidence="4" type="ORF">E8L03_14950</name>
</gene>
<accession>A0ABX6NKK3</accession>
<evidence type="ECO:0000256" key="1">
    <source>
        <dbReference type="ARBA" id="ARBA00007569"/>
    </source>
</evidence>
<dbReference type="Proteomes" id="UP000503251">
    <property type="component" value="Chromosome"/>
</dbReference>
<evidence type="ECO:0000313" key="5">
    <source>
        <dbReference type="Proteomes" id="UP000503251"/>
    </source>
</evidence>
<proteinExistence type="inferred from homology"/>
<comment type="similarity">
    <text evidence="1">Belongs to the complex I 30 kDa subunit family.</text>
</comment>
<dbReference type="SUPFAM" id="SSF143243">
    <property type="entry name" value="Nqo5-like"/>
    <property type="match status" value="1"/>
</dbReference>